<dbReference type="OrthoDB" id="656806at2759"/>
<dbReference type="Proteomes" id="UP000636709">
    <property type="component" value="Unassembled WGS sequence"/>
</dbReference>
<dbReference type="InterPro" id="IPR027417">
    <property type="entry name" value="P-loop_NTPase"/>
</dbReference>
<reference evidence="5" key="1">
    <citation type="submission" date="2020-07" db="EMBL/GenBank/DDBJ databases">
        <title>Genome sequence and genetic diversity analysis of an under-domesticated orphan crop, white fonio (Digitaria exilis).</title>
        <authorList>
            <person name="Bennetzen J.L."/>
            <person name="Chen S."/>
            <person name="Ma X."/>
            <person name="Wang X."/>
            <person name="Yssel A.E.J."/>
            <person name="Chaluvadi S.R."/>
            <person name="Johnson M."/>
            <person name="Gangashetty P."/>
            <person name="Hamidou F."/>
            <person name="Sanogo M.D."/>
            <person name="Zwaenepoel A."/>
            <person name="Wallace J."/>
            <person name="Van De Peer Y."/>
            <person name="Van Deynze A."/>
        </authorList>
    </citation>
    <scope>NUCLEOTIDE SEQUENCE</scope>
    <source>
        <tissue evidence="5">Leaves</tissue>
    </source>
</reference>
<dbReference type="FunFam" id="1.10.10.10:FF:000322">
    <property type="entry name" value="Probable disease resistance protein At1g63360"/>
    <property type="match status" value="1"/>
</dbReference>
<dbReference type="GO" id="GO:0009626">
    <property type="term" value="P:plant-type hypersensitive response"/>
    <property type="evidence" value="ECO:0007669"/>
    <property type="project" value="UniProtKB-ARBA"/>
</dbReference>
<dbReference type="PANTHER" id="PTHR23155">
    <property type="entry name" value="DISEASE RESISTANCE PROTEIN RP"/>
    <property type="match status" value="1"/>
</dbReference>
<dbReference type="PANTHER" id="PTHR23155:SF1228">
    <property type="entry name" value="NB-ARC DOMAIN CONTAINING PROTEIN, EXPRESSED"/>
    <property type="match status" value="1"/>
</dbReference>
<evidence type="ECO:0000313" key="5">
    <source>
        <dbReference type="EMBL" id="KAF8659649.1"/>
    </source>
</evidence>
<dbReference type="GO" id="GO:0042742">
    <property type="term" value="P:defense response to bacterium"/>
    <property type="evidence" value="ECO:0007669"/>
    <property type="project" value="UniProtKB-ARBA"/>
</dbReference>
<dbReference type="SUPFAM" id="SSF52540">
    <property type="entry name" value="P-loop containing nucleoside triphosphate hydrolases"/>
    <property type="match status" value="1"/>
</dbReference>
<name>A0A835ACQ1_9POAL</name>
<keyword evidence="2" id="KW-0611">Plant defense</keyword>
<accession>A0A835ACQ1</accession>
<keyword evidence="1" id="KW-0677">Repeat</keyword>
<feature type="domain" description="Disease resistance protein winged helix" evidence="3">
    <location>
        <begin position="98"/>
        <end position="169"/>
    </location>
</feature>
<dbReference type="Pfam" id="PF23598">
    <property type="entry name" value="LRR_14"/>
    <property type="match status" value="1"/>
</dbReference>
<dbReference type="Pfam" id="PF23559">
    <property type="entry name" value="WHD_DRP"/>
    <property type="match status" value="1"/>
</dbReference>
<evidence type="ECO:0000259" key="3">
    <source>
        <dbReference type="Pfam" id="PF23559"/>
    </source>
</evidence>
<keyword evidence="6" id="KW-1185">Reference proteome</keyword>
<dbReference type="SUPFAM" id="SSF52058">
    <property type="entry name" value="L domain-like"/>
    <property type="match status" value="1"/>
</dbReference>
<sequence length="601" mass="68492">MRTLKSFSIKGFFEVSCCPPHLEDVSRAVIQKCHGLPLAIITIASLVANKNSDAKDEWEQVKDSMVSSLNAQNIGEILLLSYYDLPCHLKTCFLYLSVFPEDYMIDKQELIWMWIAEGFINQIKGQSFEQTGENYFNDLINRSLIQPVDTMYDGWAGGFRVHDIVLDLIISLSIEQNFITILEGQVYKGSSNKTRRLSILSNCAEDEVMQEIMDKCLQVRSVFIFHEVNNKTFHISKFYHLRVLILEDDDGHLGNQHIKHIERLIQLKYLKIYSVGITKLPNQIGNLQNLQTLDIRGSAIEKLAPTISRLQNLVRLLVGGHYLHLPDEIGDLQALQVLSFVGSHHSENFVGQLRRLSNLKTLGIQLHCSDKLGDHDIGRYQKALESSLSLLAKHKLNSLEINFGNYPASDKLMDSLCSDVPCLKKLVCWPFISRLPKRMTSLVNIAHLGIGITEIKQVELCILGGIPTLLYLNLLSSEAPSERLTISSKQFCCLKEFVFRSKGVGGLRIVCEKEAMPKLKNFTLEFNAKETEFCMGFEFCFEHLASLDQLSVNINCNGATRSSVDVPRSKSTCGRIEKWRRTRMRARHRWKTIQETMRRFS</sequence>
<evidence type="ECO:0000313" key="6">
    <source>
        <dbReference type="Proteomes" id="UP000636709"/>
    </source>
</evidence>
<feature type="domain" description="Disease resistance R13L4/SHOC-2-like LRR" evidence="4">
    <location>
        <begin position="218"/>
        <end position="565"/>
    </location>
</feature>
<organism evidence="5 6">
    <name type="scientific">Digitaria exilis</name>
    <dbReference type="NCBI Taxonomy" id="1010633"/>
    <lineage>
        <taxon>Eukaryota</taxon>
        <taxon>Viridiplantae</taxon>
        <taxon>Streptophyta</taxon>
        <taxon>Embryophyta</taxon>
        <taxon>Tracheophyta</taxon>
        <taxon>Spermatophyta</taxon>
        <taxon>Magnoliopsida</taxon>
        <taxon>Liliopsida</taxon>
        <taxon>Poales</taxon>
        <taxon>Poaceae</taxon>
        <taxon>PACMAD clade</taxon>
        <taxon>Panicoideae</taxon>
        <taxon>Panicodae</taxon>
        <taxon>Paniceae</taxon>
        <taxon>Anthephorinae</taxon>
        <taxon>Digitaria</taxon>
    </lineage>
</organism>
<dbReference type="Gene3D" id="1.10.10.10">
    <property type="entry name" value="Winged helix-like DNA-binding domain superfamily/Winged helix DNA-binding domain"/>
    <property type="match status" value="1"/>
</dbReference>
<dbReference type="GO" id="GO:0002758">
    <property type="term" value="P:innate immune response-activating signaling pathway"/>
    <property type="evidence" value="ECO:0007669"/>
    <property type="project" value="UniProtKB-ARBA"/>
</dbReference>
<dbReference type="Gene3D" id="3.80.10.10">
    <property type="entry name" value="Ribonuclease Inhibitor"/>
    <property type="match status" value="1"/>
</dbReference>
<dbReference type="InterPro" id="IPR036388">
    <property type="entry name" value="WH-like_DNA-bd_sf"/>
</dbReference>
<proteinExistence type="predicted"/>
<dbReference type="AlphaFoldDB" id="A0A835ACQ1"/>
<dbReference type="InterPro" id="IPR042197">
    <property type="entry name" value="Apaf_helical"/>
</dbReference>
<evidence type="ECO:0000256" key="2">
    <source>
        <dbReference type="ARBA" id="ARBA00022821"/>
    </source>
</evidence>
<dbReference type="Gene3D" id="1.10.8.430">
    <property type="entry name" value="Helical domain of apoptotic protease-activating factors"/>
    <property type="match status" value="1"/>
</dbReference>
<comment type="caution">
    <text evidence="5">The sequence shown here is derived from an EMBL/GenBank/DDBJ whole genome shotgun (WGS) entry which is preliminary data.</text>
</comment>
<protein>
    <recommendedName>
        <fullName evidence="7">NB-ARC domain-containing protein</fullName>
    </recommendedName>
</protein>
<dbReference type="InterPro" id="IPR044974">
    <property type="entry name" value="Disease_R_plants"/>
</dbReference>
<dbReference type="EMBL" id="JACEFO010002455">
    <property type="protein sequence ID" value="KAF8659649.1"/>
    <property type="molecule type" value="Genomic_DNA"/>
</dbReference>
<evidence type="ECO:0000259" key="4">
    <source>
        <dbReference type="Pfam" id="PF23598"/>
    </source>
</evidence>
<dbReference type="GO" id="GO:0043531">
    <property type="term" value="F:ADP binding"/>
    <property type="evidence" value="ECO:0007669"/>
    <property type="project" value="InterPro"/>
</dbReference>
<evidence type="ECO:0000256" key="1">
    <source>
        <dbReference type="ARBA" id="ARBA00022737"/>
    </source>
</evidence>
<dbReference type="InterPro" id="IPR055414">
    <property type="entry name" value="LRR_R13L4/SHOC2-like"/>
</dbReference>
<dbReference type="InterPro" id="IPR058922">
    <property type="entry name" value="WHD_DRP"/>
</dbReference>
<dbReference type="InterPro" id="IPR032675">
    <property type="entry name" value="LRR_dom_sf"/>
</dbReference>
<gene>
    <name evidence="5" type="ORF">HU200_058410</name>
</gene>
<evidence type="ECO:0008006" key="7">
    <source>
        <dbReference type="Google" id="ProtNLM"/>
    </source>
</evidence>